<name>R7TG78_CAPTE</name>
<feature type="transmembrane region" description="Helical" evidence="7">
    <location>
        <begin position="97"/>
        <end position="118"/>
    </location>
</feature>
<keyword evidence="3 7" id="KW-1133">Transmembrane helix</keyword>
<feature type="transmembrane region" description="Helical" evidence="7">
    <location>
        <begin position="63"/>
        <end position="85"/>
    </location>
</feature>
<evidence type="ECO:0000256" key="4">
    <source>
        <dbReference type="ARBA" id="ARBA00023136"/>
    </source>
</evidence>
<evidence type="ECO:0000256" key="2">
    <source>
        <dbReference type="ARBA" id="ARBA00022692"/>
    </source>
</evidence>
<evidence type="ECO:0000256" key="1">
    <source>
        <dbReference type="ARBA" id="ARBA00004141"/>
    </source>
</evidence>
<dbReference type="AlphaFoldDB" id="R7TG78"/>
<evidence type="ECO:0000256" key="5">
    <source>
        <dbReference type="ARBA" id="ARBA00023170"/>
    </source>
</evidence>
<reference evidence="8 10" key="2">
    <citation type="journal article" date="2013" name="Nature">
        <title>Insights into bilaterian evolution from three spiralian genomes.</title>
        <authorList>
            <person name="Simakov O."/>
            <person name="Marletaz F."/>
            <person name="Cho S.J."/>
            <person name="Edsinger-Gonzales E."/>
            <person name="Havlak P."/>
            <person name="Hellsten U."/>
            <person name="Kuo D.H."/>
            <person name="Larsson T."/>
            <person name="Lv J."/>
            <person name="Arendt D."/>
            <person name="Savage R."/>
            <person name="Osoegawa K."/>
            <person name="de Jong P."/>
            <person name="Grimwood J."/>
            <person name="Chapman J.A."/>
            <person name="Shapiro H."/>
            <person name="Aerts A."/>
            <person name="Otillar R.P."/>
            <person name="Terry A.Y."/>
            <person name="Boore J.L."/>
            <person name="Grigoriev I.V."/>
            <person name="Lindberg D.R."/>
            <person name="Seaver E.C."/>
            <person name="Weisblat D.A."/>
            <person name="Putnam N.H."/>
            <person name="Rokhsar D.S."/>
        </authorList>
    </citation>
    <scope>NUCLEOTIDE SEQUENCE</scope>
    <source>
        <strain evidence="8 10">I ESC-2004</strain>
    </source>
</reference>
<keyword evidence="10" id="KW-1185">Reference proteome</keyword>
<dbReference type="EnsemblMetazoa" id="CapteT214390">
    <property type="protein sequence ID" value="CapteP214390"/>
    <property type="gene ID" value="CapteG214390"/>
</dbReference>
<dbReference type="EMBL" id="KB310004">
    <property type="protein sequence ID" value="ELT92788.1"/>
    <property type="molecule type" value="Genomic_DNA"/>
</dbReference>
<evidence type="ECO:0000313" key="9">
    <source>
        <dbReference type="EnsemblMetazoa" id="CapteP214390"/>
    </source>
</evidence>
<gene>
    <name evidence="8" type="ORF">CAPTEDRAFT_214390</name>
</gene>
<dbReference type="GO" id="GO:0038023">
    <property type="term" value="F:signaling receptor activity"/>
    <property type="evidence" value="ECO:0007669"/>
    <property type="project" value="UniProtKB-ARBA"/>
</dbReference>
<keyword evidence="5" id="KW-0675">Receptor</keyword>
<reference evidence="10" key="1">
    <citation type="submission" date="2012-12" db="EMBL/GenBank/DDBJ databases">
        <authorList>
            <person name="Hellsten U."/>
            <person name="Grimwood J."/>
            <person name="Chapman J.A."/>
            <person name="Shapiro H."/>
            <person name="Aerts A."/>
            <person name="Otillar R.P."/>
            <person name="Terry A.Y."/>
            <person name="Boore J.L."/>
            <person name="Simakov O."/>
            <person name="Marletaz F."/>
            <person name="Cho S.-J."/>
            <person name="Edsinger-Gonzales E."/>
            <person name="Havlak P."/>
            <person name="Kuo D.-H."/>
            <person name="Larsson T."/>
            <person name="Lv J."/>
            <person name="Arendt D."/>
            <person name="Savage R."/>
            <person name="Osoegawa K."/>
            <person name="de Jong P."/>
            <person name="Lindberg D.R."/>
            <person name="Seaver E.C."/>
            <person name="Weisblat D.A."/>
            <person name="Putnam N.H."/>
            <person name="Grigoriev I.V."/>
            <person name="Rokhsar D.S."/>
        </authorList>
    </citation>
    <scope>NUCLEOTIDE SEQUENCE</scope>
    <source>
        <strain evidence="10">I ESC-2004</strain>
    </source>
</reference>
<reference evidence="9" key="3">
    <citation type="submission" date="2015-06" db="UniProtKB">
        <authorList>
            <consortium name="EnsemblMetazoa"/>
        </authorList>
    </citation>
    <scope>IDENTIFICATION</scope>
</reference>
<dbReference type="Proteomes" id="UP000014760">
    <property type="component" value="Unassembled WGS sequence"/>
</dbReference>
<evidence type="ECO:0000256" key="7">
    <source>
        <dbReference type="SAM" id="Phobius"/>
    </source>
</evidence>
<dbReference type="GO" id="GO:0051606">
    <property type="term" value="P:detection of stimulus"/>
    <property type="evidence" value="ECO:0007669"/>
    <property type="project" value="UniProtKB-ARBA"/>
</dbReference>
<feature type="transmembrane region" description="Helical" evidence="7">
    <location>
        <begin position="304"/>
        <end position="328"/>
    </location>
</feature>
<proteinExistence type="predicted"/>
<feature type="transmembrane region" description="Helical" evidence="7">
    <location>
        <begin position="149"/>
        <end position="172"/>
    </location>
</feature>
<evidence type="ECO:0008006" key="11">
    <source>
        <dbReference type="Google" id="ProtNLM"/>
    </source>
</evidence>
<dbReference type="EMBL" id="AMQN01002769">
    <property type="status" value="NOT_ANNOTATED_CDS"/>
    <property type="molecule type" value="Genomic_DNA"/>
</dbReference>
<feature type="transmembrane region" description="Helical" evidence="7">
    <location>
        <begin position="192"/>
        <end position="215"/>
    </location>
</feature>
<dbReference type="GO" id="GO:0050909">
    <property type="term" value="P:sensory perception of taste"/>
    <property type="evidence" value="ECO:0007669"/>
    <property type="project" value="InterPro"/>
</dbReference>
<keyword evidence="4 7" id="KW-0472">Membrane</keyword>
<dbReference type="OMA" id="LITNISM"/>
<dbReference type="PANTHER" id="PTHR21421">
    <property type="entry name" value="GUSTATORY RECEPTOR"/>
    <property type="match status" value="1"/>
</dbReference>
<dbReference type="HOGENOM" id="CLU_052413_0_0_1"/>
<keyword evidence="2 7" id="KW-0812">Transmembrane</keyword>
<comment type="subcellular location">
    <subcellularLocation>
        <location evidence="1">Membrane</location>
        <topology evidence="1">Multi-pass membrane protein</topology>
    </subcellularLocation>
</comment>
<dbReference type="GO" id="GO:0016020">
    <property type="term" value="C:membrane"/>
    <property type="evidence" value="ECO:0007669"/>
    <property type="project" value="UniProtKB-SubCell"/>
</dbReference>
<feature type="region of interest" description="Disordered" evidence="6">
    <location>
        <begin position="1"/>
        <end position="31"/>
    </location>
</feature>
<accession>R7TG78</accession>
<evidence type="ECO:0000256" key="3">
    <source>
        <dbReference type="ARBA" id="ARBA00022989"/>
    </source>
</evidence>
<dbReference type="OrthoDB" id="6478931at2759"/>
<feature type="transmembrane region" description="Helical" evidence="7">
    <location>
        <begin position="270"/>
        <end position="292"/>
    </location>
</feature>
<sequence length="420" mass="47098">MAVAAQEYPLEEPSAEMNTPDGHSSDPSEDTNELCLSMRPLMRSMKVLGAIHLKGKRWTASRFYMVGVTVLVVAFQVKMCSVFITPKKIGPGLFMDVTLYVFLLNATVFHISMCRACVCSQRLRRVFAAWKKINQTANGQWLSVFQKKCWLHVVMAWMFIIMSNVCSMYGLIETSLFDALISPLDAHSAHVNLARGVYIVLHSYIVGSWTLIYWLMVHFTQVAHHEFKAFNTEFRSRISADGAFDGDLEDFRKRHQLICRFLEDADACFSFAHATNIVCFVMVLVLVLYNLIWWDDLANNTILVVINCAWLFIAASSLGLVVVCAAFVNDEAHGLVSDLHDISLANTSDDFRCQINTFHSRLTGPPIGFTALSIFTINKGIILTVVGILVSYFVVIVQFSPAFNTSAESSQCNQTITIQP</sequence>
<organism evidence="8">
    <name type="scientific">Capitella teleta</name>
    <name type="common">Polychaete worm</name>
    <dbReference type="NCBI Taxonomy" id="283909"/>
    <lineage>
        <taxon>Eukaryota</taxon>
        <taxon>Metazoa</taxon>
        <taxon>Spiralia</taxon>
        <taxon>Lophotrochozoa</taxon>
        <taxon>Annelida</taxon>
        <taxon>Polychaeta</taxon>
        <taxon>Sedentaria</taxon>
        <taxon>Scolecida</taxon>
        <taxon>Capitellidae</taxon>
        <taxon>Capitella</taxon>
    </lineage>
</organism>
<evidence type="ECO:0000256" key="6">
    <source>
        <dbReference type="SAM" id="MobiDB-lite"/>
    </source>
</evidence>
<dbReference type="PANTHER" id="PTHR21421:SF29">
    <property type="entry name" value="GUSTATORY RECEPTOR 5A FOR TREHALOSE-RELATED"/>
    <property type="match status" value="1"/>
</dbReference>
<evidence type="ECO:0000313" key="10">
    <source>
        <dbReference type="Proteomes" id="UP000014760"/>
    </source>
</evidence>
<evidence type="ECO:0000313" key="8">
    <source>
        <dbReference type="EMBL" id="ELT92788.1"/>
    </source>
</evidence>
<dbReference type="InterPro" id="IPR013604">
    <property type="entry name" value="7TM_chemorcpt"/>
</dbReference>
<dbReference type="STRING" id="283909.R7TG78"/>
<dbReference type="Pfam" id="PF08395">
    <property type="entry name" value="7tm_7"/>
    <property type="match status" value="1"/>
</dbReference>
<protein>
    <recommendedName>
        <fullName evidence="11">Gustatory receptor</fullName>
    </recommendedName>
</protein>
<feature type="transmembrane region" description="Helical" evidence="7">
    <location>
        <begin position="381"/>
        <end position="400"/>
    </location>
</feature>